<accession>A0A6A5KK36</accession>
<dbReference type="InterPro" id="IPR050271">
    <property type="entry name" value="UDP-glycosyltransferase"/>
</dbReference>
<dbReference type="AlphaFoldDB" id="A0A6A5KK36"/>
<feature type="domain" description="Erythromycin biosynthesis protein CIII-like C-terminal" evidence="4">
    <location>
        <begin position="378"/>
        <end position="482"/>
    </location>
</feature>
<evidence type="ECO:0000256" key="1">
    <source>
        <dbReference type="ARBA" id="ARBA00022676"/>
    </source>
</evidence>
<dbReference type="Proteomes" id="UP000800040">
    <property type="component" value="Unassembled WGS sequence"/>
</dbReference>
<dbReference type="PANTHER" id="PTHR48043">
    <property type="entry name" value="EG:EG0003.4 PROTEIN-RELATED"/>
    <property type="match status" value="1"/>
</dbReference>
<keyword evidence="1" id="KW-0328">Glycosyltransferase</keyword>
<dbReference type="SUPFAM" id="SSF53756">
    <property type="entry name" value="UDP-Glycosyltransferase/glycogen phosphorylase"/>
    <property type="match status" value="1"/>
</dbReference>
<organism evidence="5 6">
    <name type="scientific">Decorospora gaudefroyi</name>
    <dbReference type="NCBI Taxonomy" id="184978"/>
    <lineage>
        <taxon>Eukaryota</taxon>
        <taxon>Fungi</taxon>
        <taxon>Dikarya</taxon>
        <taxon>Ascomycota</taxon>
        <taxon>Pezizomycotina</taxon>
        <taxon>Dothideomycetes</taxon>
        <taxon>Pleosporomycetidae</taxon>
        <taxon>Pleosporales</taxon>
        <taxon>Pleosporineae</taxon>
        <taxon>Pleosporaceae</taxon>
        <taxon>Decorospora</taxon>
    </lineage>
</organism>
<keyword evidence="6" id="KW-1185">Reference proteome</keyword>
<evidence type="ECO:0000313" key="5">
    <source>
        <dbReference type="EMBL" id="KAF1836052.1"/>
    </source>
</evidence>
<reference evidence="5" key="1">
    <citation type="submission" date="2020-01" db="EMBL/GenBank/DDBJ databases">
        <authorList>
            <consortium name="DOE Joint Genome Institute"/>
            <person name="Haridas S."/>
            <person name="Albert R."/>
            <person name="Binder M."/>
            <person name="Bloem J."/>
            <person name="Labutti K."/>
            <person name="Salamov A."/>
            <person name="Andreopoulos B."/>
            <person name="Baker S.E."/>
            <person name="Barry K."/>
            <person name="Bills G."/>
            <person name="Bluhm B.H."/>
            <person name="Cannon C."/>
            <person name="Castanera R."/>
            <person name="Culley D.E."/>
            <person name="Daum C."/>
            <person name="Ezra D."/>
            <person name="Gonzalez J.B."/>
            <person name="Henrissat B."/>
            <person name="Kuo A."/>
            <person name="Liang C."/>
            <person name="Lipzen A."/>
            <person name="Lutzoni F."/>
            <person name="Magnuson J."/>
            <person name="Mondo S."/>
            <person name="Nolan M."/>
            <person name="Ohm R."/>
            <person name="Pangilinan J."/>
            <person name="Park H.-J."/>
            <person name="Ramirez L."/>
            <person name="Alfaro M."/>
            <person name="Sun H."/>
            <person name="Tritt A."/>
            <person name="Yoshinaga Y."/>
            <person name="Zwiers L.-H."/>
            <person name="Turgeon B.G."/>
            <person name="Goodwin S.B."/>
            <person name="Spatafora J.W."/>
            <person name="Crous P.W."/>
            <person name="Grigoriev I.V."/>
        </authorList>
    </citation>
    <scope>NUCLEOTIDE SEQUENCE</scope>
    <source>
        <strain evidence="5">P77</strain>
    </source>
</reference>
<dbReference type="PANTHER" id="PTHR48043:SF145">
    <property type="entry name" value="FI06409P-RELATED"/>
    <property type="match status" value="1"/>
</dbReference>
<proteinExistence type="predicted"/>
<keyword evidence="3" id="KW-1133">Transmembrane helix</keyword>
<evidence type="ECO:0000259" key="4">
    <source>
        <dbReference type="Pfam" id="PF06722"/>
    </source>
</evidence>
<sequence>MAFIHRVITFGLIPIIALIALQLYSPETFHNARAIFQPYISSSRIRTFDSLPRSETRLFISAVTHWSHFEKIAKVAVALAELGYPITLITGRIFKNEASSLHPNITFYPLLGQDDKLTEEQYATMASLPPEEVALYRSRLVLVDGMSTTHDTLQQVFREFRDQHGNDRPLLSFYDVPVTGHLPILLGAPGIKPDVSFAIGCHPILLDSNDTYPFHIDKRPETGPDARAIHWKAYQDRHQDYFTRELDLAWWAKLREMGAIQDSYGSMLHAASALPDHLMMMGIPEFEWPRTDLRSNIHYFGALKSSAAKTREENLPSLWDDVAKAKREGKKIVAVSQGTVETNFDELLIPTLEALKDRDDVLVVATTVVVEPEDTLGFTVRGNVRATRFVPYELLLPLTDVLVSNGGFGAVMTAMSNGIPVVVAGSGQDKDINKNLVQYTDVGVKLEGKAPGVDKIREGVGKVLDDPMYKKNMGEMRRRLAAYDVGRVFDGVIREAVRGWAAGKGEDVL</sequence>
<gene>
    <name evidence="5" type="ORF">BDW02DRAFT_567388</name>
</gene>
<dbReference type="OrthoDB" id="5835829at2759"/>
<dbReference type="GO" id="GO:0008194">
    <property type="term" value="F:UDP-glycosyltransferase activity"/>
    <property type="evidence" value="ECO:0007669"/>
    <property type="project" value="TreeGrafter"/>
</dbReference>
<name>A0A6A5KK36_9PLEO</name>
<protein>
    <submittedName>
        <fullName evidence="5">UDP-Glycosyltransferase/glycogen phosphorylase</fullName>
    </submittedName>
</protein>
<evidence type="ECO:0000256" key="3">
    <source>
        <dbReference type="SAM" id="Phobius"/>
    </source>
</evidence>
<keyword evidence="3" id="KW-0472">Membrane</keyword>
<dbReference type="InterPro" id="IPR010610">
    <property type="entry name" value="EryCIII-like_C"/>
</dbReference>
<dbReference type="Gene3D" id="3.40.50.2000">
    <property type="entry name" value="Glycogen Phosphorylase B"/>
    <property type="match status" value="2"/>
</dbReference>
<dbReference type="EMBL" id="ML975278">
    <property type="protein sequence ID" value="KAF1836052.1"/>
    <property type="molecule type" value="Genomic_DNA"/>
</dbReference>
<feature type="transmembrane region" description="Helical" evidence="3">
    <location>
        <begin position="7"/>
        <end position="25"/>
    </location>
</feature>
<keyword evidence="3" id="KW-0812">Transmembrane</keyword>
<dbReference type="Pfam" id="PF06722">
    <property type="entry name" value="EryCIII-like_C"/>
    <property type="match status" value="1"/>
</dbReference>
<keyword evidence="2 5" id="KW-0808">Transferase</keyword>
<evidence type="ECO:0000313" key="6">
    <source>
        <dbReference type="Proteomes" id="UP000800040"/>
    </source>
</evidence>
<evidence type="ECO:0000256" key="2">
    <source>
        <dbReference type="ARBA" id="ARBA00022679"/>
    </source>
</evidence>